<evidence type="ECO:0000313" key="2">
    <source>
        <dbReference type="EMBL" id="MFC0424075.1"/>
    </source>
</evidence>
<keyword evidence="3" id="KW-1185">Reference proteome</keyword>
<sequence>MTTLSPNLTDFTTFVSQISDQSHCDQLITVLNWVTTEFPELTPRLAWNQPMFTAHGTFIVGFSVAKHHLNVALEKAPLNHFAAQITAQGDRVTKMLWQINFDQPVNYPLLHQAIQYNLTTKAAVTTFWRH</sequence>
<dbReference type="SUPFAM" id="SSF159888">
    <property type="entry name" value="YdhG-like"/>
    <property type="match status" value="1"/>
</dbReference>
<protein>
    <submittedName>
        <fullName evidence="2">Iron chaperone</fullName>
    </submittedName>
</protein>
<evidence type="ECO:0000259" key="1">
    <source>
        <dbReference type="Pfam" id="PF08818"/>
    </source>
</evidence>
<dbReference type="Pfam" id="PF08818">
    <property type="entry name" value="DUF1801"/>
    <property type="match status" value="1"/>
</dbReference>
<name>A0ABV6K3Q0_9LACO</name>
<evidence type="ECO:0000313" key="3">
    <source>
        <dbReference type="Proteomes" id="UP001589855"/>
    </source>
</evidence>
<dbReference type="Gene3D" id="3.90.1150.200">
    <property type="match status" value="1"/>
</dbReference>
<dbReference type="RefSeq" id="WP_137645330.1">
    <property type="nucleotide sequence ID" value="NZ_BAABRM010000015.1"/>
</dbReference>
<dbReference type="EMBL" id="JBHLUK010000066">
    <property type="protein sequence ID" value="MFC0424075.1"/>
    <property type="molecule type" value="Genomic_DNA"/>
</dbReference>
<feature type="domain" description="YdhG-like" evidence="1">
    <location>
        <begin position="26"/>
        <end position="117"/>
    </location>
</feature>
<gene>
    <name evidence="2" type="ORF">ACFFGS_08095</name>
</gene>
<organism evidence="2 3">
    <name type="scientific">Lactiplantibacillus plajomi</name>
    <dbReference type="NCBI Taxonomy" id="1457217"/>
    <lineage>
        <taxon>Bacteria</taxon>
        <taxon>Bacillati</taxon>
        <taxon>Bacillota</taxon>
        <taxon>Bacilli</taxon>
        <taxon>Lactobacillales</taxon>
        <taxon>Lactobacillaceae</taxon>
        <taxon>Lactiplantibacillus</taxon>
    </lineage>
</organism>
<proteinExistence type="predicted"/>
<dbReference type="InterPro" id="IPR014922">
    <property type="entry name" value="YdhG-like"/>
</dbReference>
<comment type="caution">
    <text evidence="2">The sequence shown here is derived from an EMBL/GenBank/DDBJ whole genome shotgun (WGS) entry which is preliminary data.</text>
</comment>
<dbReference type="Proteomes" id="UP001589855">
    <property type="component" value="Unassembled WGS sequence"/>
</dbReference>
<accession>A0ABV6K3Q0</accession>
<reference evidence="2 3" key="1">
    <citation type="submission" date="2024-09" db="EMBL/GenBank/DDBJ databases">
        <authorList>
            <person name="Sun Q."/>
            <person name="Mori K."/>
        </authorList>
    </citation>
    <scope>NUCLEOTIDE SEQUENCE [LARGE SCALE GENOMIC DNA]</scope>
    <source>
        <strain evidence="2 3">TBRC 4575</strain>
    </source>
</reference>